<dbReference type="PaxDb" id="29760-VIT_18s0001g11960.t01"/>
<reference evidence="3" key="1">
    <citation type="journal article" date="2007" name="Nature">
        <title>The grapevine genome sequence suggests ancestral hexaploidization in major angiosperm phyla.</title>
        <authorList>
            <consortium name="The French-Italian Public Consortium for Grapevine Genome Characterization."/>
            <person name="Jaillon O."/>
            <person name="Aury J.-M."/>
            <person name="Noel B."/>
            <person name="Policriti A."/>
            <person name="Clepet C."/>
            <person name="Casagrande A."/>
            <person name="Choisne N."/>
            <person name="Aubourg S."/>
            <person name="Vitulo N."/>
            <person name="Jubin C."/>
            <person name="Vezzi A."/>
            <person name="Legeai F."/>
            <person name="Hugueney P."/>
            <person name="Dasilva C."/>
            <person name="Horner D."/>
            <person name="Mica E."/>
            <person name="Jublot D."/>
            <person name="Poulain J."/>
            <person name="Bruyere C."/>
            <person name="Billault A."/>
            <person name="Segurens B."/>
            <person name="Gouyvenoux M."/>
            <person name="Ugarte E."/>
            <person name="Cattonaro F."/>
            <person name="Anthouard V."/>
            <person name="Vico V."/>
            <person name="Del Fabbro C."/>
            <person name="Alaux M."/>
            <person name="Di Gaspero G."/>
            <person name="Dumas V."/>
            <person name="Felice N."/>
            <person name="Paillard S."/>
            <person name="Juman I."/>
            <person name="Moroldo M."/>
            <person name="Scalabrin S."/>
            <person name="Canaguier A."/>
            <person name="Le Clainche I."/>
            <person name="Malacrida G."/>
            <person name="Durand E."/>
            <person name="Pesole G."/>
            <person name="Laucou V."/>
            <person name="Chatelet P."/>
            <person name="Merdinoglu D."/>
            <person name="Delledonne M."/>
            <person name="Pezzotti M."/>
            <person name="Lecharny A."/>
            <person name="Scarpelli C."/>
            <person name="Artiguenave F."/>
            <person name="Pe M.E."/>
            <person name="Valle G."/>
            <person name="Morgante M."/>
            <person name="Caboche M."/>
            <person name="Adam-Blondon A.-F."/>
            <person name="Weissenbach J."/>
            <person name="Quetier F."/>
            <person name="Wincker P."/>
        </authorList>
    </citation>
    <scope>NUCLEOTIDE SEQUENCE [LARGE SCALE GENOMIC DNA]</scope>
    <source>
        <strain evidence="3">cv. Pinot noir / PN40024</strain>
    </source>
</reference>
<dbReference type="InParanoid" id="E0CPZ9"/>
<evidence type="ECO:0000313" key="2">
    <source>
        <dbReference type="EMBL" id="CBI19645.3"/>
    </source>
</evidence>
<protein>
    <submittedName>
        <fullName evidence="2">Uncharacterized protein</fullName>
    </submittedName>
</protein>
<name>E0CPZ9_VITVI</name>
<accession>E0CPZ9</accession>
<feature type="region of interest" description="Disordered" evidence="1">
    <location>
        <begin position="1"/>
        <end position="27"/>
    </location>
</feature>
<organism evidence="2 3">
    <name type="scientific">Vitis vinifera</name>
    <name type="common">Grape</name>
    <dbReference type="NCBI Taxonomy" id="29760"/>
    <lineage>
        <taxon>Eukaryota</taxon>
        <taxon>Viridiplantae</taxon>
        <taxon>Streptophyta</taxon>
        <taxon>Embryophyta</taxon>
        <taxon>Tracheophyta</taxon>
        <taxon>Spermatophyta</taxon>
        <taxon>Magnoliopsida</taxon>
        <taxon>eudicotyledons</taxon>
        <taxon>Gunneridae</taxon>
        <taxon>Pentapetalae</taxon>
        <taxon>rosids</taxon>
        <taxon>Vitales</taxon>
        <taxon>Vitaceae</taxon>
        <taxon>Viteae</taxon>
        <taxon>Vitis</taxon>
    </lineage>
</organism>
<sequence length="27" mass="2928">MSLAPQSSVEYSINVQLPTNQTIGHGR</sequence>
<gene>
    <name evidence="2" type="ordered locus">VIT_18s0001g11960</name>
</gene>
<dbReference type="Proteomes" id="UP000009183">
    <property type="component" value="Chromosome 18"/>
</dbReference>
<dbReference type="EMBL" id="FN595227">
    <property type="protein sequence ID" value="CBI19645.3"/>
    <property type="molecule type" value="Genomic_DNA"/>
</dbReference>
<dbReference type="HOGENOM" id="CLU_3415645_0_0_1"/>
<evidence type="ECO:0000313" key="3">
    <source>
        <dbReference type="Proteomes" id="UP000009183"/>
    </source>
</evidence>
<evidence type="ECO:0000256" key="1">
    <source>
        <dbReference type="SAM" id="MobiDB-lite"/>
    </source>
</evidence>
<dbReference type="AlphaFoldDB" id="E0CPZ9"/>
<keyword evidence="3" id="KW-1185">Reference proteome</keyword>
<proteinExistence type="predicted"/>